<evidence type="ECO:0000313" key="2">
    <source>
        <dbReference type="Proteomes" id="UP001470230"/>
    </source>
</evidence>
<dbReference type="Proteomes" id="UP001470230">
    <property type="component" value="Unassembled WGS sequence"/>
</dbReference>
<keyword evidence="2" id="KW-1185">Reference proteome</keyword>
<evidence type="ECO:0000313" key="1">
    <source>
        <dbReference type="EMBL" id="KAK8836422.1"/>
    </source>
</evidence>
<organism evidence="1 2">
    <name type="scientific">Tritrichomonas musculus</name>
    <dbReference type="NCBI Taxonomy" id="1915356"/>
    <lineage>
        <taxon>Eukaryota</taxon>
        <taxon>Metamonada</taxon>
        <taxon>Parabasalia</taxon>
        <taxon>Tritrichomonadida</taxon>
        <taxon>Tritrichomonadidae</taxon>
        <taxon>Tritrichomonas</taxon>
    </lineage>
</organism>
<dbReference type="EMBL" id="JAPFFF010000066">
    <property type="protein sequence ID" value="KAK8836422.1"/>
    <property type="molecule type" value="Genomic_DNA"/>
</dbReference>
<protein>
    <submittedName>
        <fullName evidence="1">Uncharacterized protein</fullName>
    </submittedName>
</protein>
<accession>A0ABR2GR69</accession>
<gene>
    <name evidence="1" type="ORF">M9Y10_039767</name>
</gene>
<name>A0ABR2GR69_9EUKA</name>
<sequence length="154" mass="17804">MPRLGFKNNRIKAIIYHTNKNPVLDVPIIYRLDDGKHICDMPRSPRTNYRKKERFRYGSTKGRFPMKKVSGTLKKKSTIISSPASSSFATSFCMDEKKCLNFKIPDEQKNNSDDKDHNTELSKSDQNEIYSDLFEIISQQLNSDTFLSISDLDE</sequence>
<reference evidence="1 2" key="1">
    <citation type="submission" date="2024-04" db="EMBL/GenBank/DDBJ databases">
        <title>Tritrichomonas musculus Genome.</title>
        <authorList>
            <person name="Alves-Ferreira E."/>
            <person name="Grigg M."/>
            <person name="Lorenzi H."/>
            <person name="Galac M."/>
        </authorList>
    </citation>
    <scope>NUCLEOTIDE SEQUENCE [LARGE SCALE GENOMIC DNA]</scope>
    <source>
        <strain evidence="1 2">EAF2021</strain>
    </source>
</reference>
<proteinExistence type="predicted"/>
<comment type="caution">
    <text evidence="1">The sequence shown here is derived from an EMBL/GenBank/DDBJ whole genome shotgun (WGS) entry which is preliminary data.</text>
</comment>